<dbReference type="GeneID" id="103510974"/>
<dbReference type="InterPro" id="IPR047358">
    <property type="entry name" value="MBT_dSfmbt_rpt1"/>
</dbReference>
<dbReference type="AlphaFoldDB" id="A0A1S4EDI1"/>
<evidence type="ECO:0000313" key="4">
    <source>
        <dbReference type="RefSeq" id="XP_017300291.2"/>
    </source>
</evidence>
<dbReference type="Pfam" id="PF02820">
    <property type="entry name" value="MBT"/>
    <property type="match status" value="3"/>
</dbReference>
<dbReference type="SUPFAM" id="SSF63748">
    <property type="entry name" value="Tudor/PWWP/MBT"/>
    <property type="match status" value="3"/>
</dbReference>
<dbReference type="STRING" id="121845.A0A1S4EDI1"/>
<feature type="repeat" description="MBT" evidence="2">
    <location>
        <begin position="106"/>
        <end position="204"/>
    </location>
</feature>
<dbReference type="Proteomes" id="UP000079169">
    <property type="component" value="Unplaced"/>
</dbReference>
<dbReference type="Gene3D" id="2.30.30.140">
    <property type="match status" value="3"/>
</dbReference>
<feature type="repeat" description="MBT" evidence="2">
    <location>
        <begin position="205"/>
        <end position="321"/>
    </location>
</feature>
<dbReference type="Gene3D" id="1.10.150.50">
    <property type="entry name" value="Transcription Factor, Ets-1"/>
    <property type="match status" value="1"/>
</dbReference>
<evidence type="ECO:0000313" key="3">
    <source>
        <dbReference type="Proteomes" id="UP000079169"/>
    </source>
</evidence>
<dbReference type="GO" id="GO:0003682">
    <property type="term" value="F:chromatin binding"/>
    <property type="evidence" value="ECO:0007669"/>
    <property type="project" value="TreeGrafter"/>
</dbReference>
<protein>
    <submittedName>
        <fullName evidence="4">Polycomb protein Sfmbt-like</fullName>
    </submittedName>
</protein>
<evidence type="ECO:0000256" key="2">
    <source>
        <dbReference type="PROSITE-ProRule" id="PRU00459"/>
    </source>
</evidence>
<organism evidence="3 4">
    <name type="scientific">Diaphorina citri</name>
    <name type="common">Asian citrus psyllid</name>
    <dbReference type="NCBI Taxonomy" id="121845"/>
    <lineage>
        <taxon>Eukaryota</taxon>
        <taxon>Metazoa</taxon>
        <taxon>Ecdysozoa</taxon>
        <taxon>Arthropoda</taxon>
        <taxon>Hexapoda</taxon>
        <taxon>Insecta</taxon>
        <taxon>Pterygota</taxon>
        <taxon>Neoptera</taxon>
        <taxon>Paraneoptera</taxon>
        <taxon>Hemiptera</taxon>
        <taxon>Sternorrhyncha</taxon>
        <taxon>Psylloidea</taxon>
        <taxon>Psyllidae</taxon>
        <taxon>Diaphorininae</taxon>
        <taxon>Diaphorina</taxon>
    </lineage>
</organism>
<name>A0A1S4EDI1_DIACI</name>
<accession>A0A1S4EDI1</accession>
<dbReference type="GO" id="GO:0042393">
    <property type="term" value="F:histone binding"/>
    <property type="evidence" value="ECO:0007669"/>
    <property type="project" value="TreeGrafter"/>
</dbReference>
<dbReference type="PaxDb" id="121845-A0A1S4EDI1"/>
<dbReference type="GO" id="GO:0005634">
    <property type="term" value="C:nucleus"/>
    <property type="evidence" value="ECO:0007669"/>
    <property type="project" value="InterPro"/>
</dbReference>
<evidence type="ECO:0000256" key="1">
    <source>
        <dbReference type="ARBA" id="ARBA00022737"/>
    </source>
</evidence>
<dbReference type="PANTHER" id="PTHR12247:SF104">
    <property type="entry name" value="POLYCOMB PROTEIN SFMBT"/>
    <property type="match status" value="1"/>
</dbReference>
<dbReference type="GO" id="GO:0045892">
    <property type="term" value="P:negative regulation of DNA-templated transcription"/>
    <property type="evidence" value="ECO:0007669"/>
    <property type="project" value="TreeGrafter"/>
</dbReference>
<proteinExistence type="predicted"/>
<keyword evidence="1" id="KW-0677">Repeat</keyword>
<sequence length="449" mass="49870">MVVYYLGKAPMSDCWENISVGMKVEVENTDTDTPSGNHDNYPDSFWVASVTQIAGYKALLRYEGFGEDSSKDFWVNLCSSMVHPVGWCATRGKPLIPPRTIETKYSDWKDFLVKRLTGARTLPSNFYHKVQESVKSRFRVDMNLEVVDKKRISQVKVATIEKIVGKRLQVHYYDDDDGFCCHQDSPLIHPVGWARRTGHLISAPPLYTDRCAKGIRDRDDATEDLFPLSVGTAGTKLSPGTGQTGGFVVGMKLESVDPLNLSDICVATVMKVLNDRFMMIRVNSYDEDTNGGLDWFCYHMSSPYIFAPGFCAAHGINLTPPKGYTHATFSWEQYCRDTNSIPAPPELFNQGTNPAIPALPSSIQNNVTPVMTNTNIPLPVQLPALQTFPHVTSVKINGEALLTLTKEKCFDLTGGKAGPSIKIAHLITCLNKIVQNPNRFKSALKKPLL</sequence>
<dbReference type="SMART" id="SM00561">
    <property type="entry name" value="MBT"/>
    <property type="match status" value="3"/>
</dbReference>
<dbReference type="PROSITE" id="PS51079">
    <property type="entry name" value="MBT"/>
    <property type="match status" value="3"/>
</dbReference>
<dbReference type="PANTHER" id="PTHR12247">
    <property type="entry name" value="POLYCOMB GROUP PROTEIN"/>
    <property type="match status" value="1"/>
</dbReference>
<dbReference type="KEGG" id="dci:103510974"/>
<keyword evidence="3" id="KW-1185">Reference proteome</keyword>
<reference evidence="4" key="1">
    <citation type="submission" date="2025-08" db="UniProtKB">
        <authorList>
            <consortium name="RefSeq"/>
        </authorList>
    </citation>
    <scope>IDENTIFICATION</scope>
</reference>
<dbReference type="CDD" id="cd20119">
    <property type="entry name" value="MBT_dSfmbt_rpt1"/>
    <property type="match status" value="1"/>
</dbReference>
<feature type="repeat" description="MBT" evidence="2">
    <location>
        <begin position="1"/>
        <end position="98"/>
    </location>
</feature>
<dbReference type="InterPro" id="IPR050548">
    <property type="entry name" value="PcG_chromatin_remod_factors"/>
</dbReference>
<dbReference type="InterPro" id="IPR004092">
    <property type="entry name" value="Mbt"/>
</dbReference>
<dbReference type="InterPro" id="IPR013761">
    <property type="entry name" value="SAM/pointed_sf"/>
</dbReference>
<gene>
    <name evidence="4" type="primary">LOC103510974</name>
</gene>
<dbReference type="RefSeq" id="XP_017300291.2">
    <property type="nucleotide sequence ID" value="XM_017444802.2"/>
</dbReference>